<dbReference type="GO" id="GO:0016020">
    <property type="term" value="C:membrane"/>
    <property type="evidence" value="ECO:0007669"/>
    <property type="project" value="UniProtKB-SubCell"/>
</dbReference>
<evidence type="ECO:0000256" key="3">
    <source>
        <dbReference type="ARBA" id="ARBA00022989"/>
    </source>
</evidence>
<dbReference type="EMBL" id="PPEL01000021">
    <property type="protein sequence ID" value="PNV65661.1"/>
    <property type="molecule type" value="Genomic_DNA"/>
</dbReference>
<gene>
    <name evidence="7" type="ORF">C2L80_05365</name>
</gene>
<evidence type="ECO:0000256" key="5">
    <source>
        <dbReference type="SAM" id="MobiDB-lite"/>
    </source>
</evidence>
<proteinExistence type="predicted"/>
<dbReference type="InterPro" id="IPR050368">
    <property type="entry name" value="ClC-type_chloride_channel"/>
</dbReference>
<feature type="compositionally biased region" description="Low complexity" evidence="5">
    <location>
        <begin position="43"/>
        <end position="54"/>
    </location>
</feature>
<feature type="transmembrane region" description="Helical" evidence="6">
    <location>
        <begin position="364"/>
        <end position="397"/>
    </location>
</feature>
<evidence type="ECO:0000256" key="1">
    <source>
        <dbReference type="ARBA" id="ARBA00004141"/>
    </source>
</evidence>
<feature type="transmembrane region" description="Helical" evidence="6">
    <location>
        <begin position="403"/>
        <end position="433"/>
    </location>
</feature>
<dbReference type="SUPFAM" id="SSF81340">
    <property type="entry name" value="Clc chloride channel"/>
    <property type="match status" value="1"/>
</dbReference>
<dbReference type="Gene3D" id="1.10.3080.10">
    <property type="entry name" value="Clc chloride channel"/>
    <property type="match status" value="1"/>
</dbReference>
<evidence type="ECO:0000256" key="4">
    <source>
        <dbReference type="ARBA" id="ARBA00023136"/>
    </source>
</evidence>
<accession>A0A2K2U5T3</accession>
<name>A0A2K2U5T3_9ACTN</name>
<feature type="region of interest" description="Disordered" evidence="5">
    <location>
        <begin position="22"/>
        <end position="64"/>
    </location>
</feature>
<dbReference type="InterPro" id="IPR014743">
    <property type="entry name" value="Cl-channel_core"/>
</dbReference>
<evidence type="ECO:0000256" key="2">
    <source>
        <dbReference type="ARBA" id="ARBA00022692"/>
    </source>
</evidence>
<comment type="caution">
    <text evidence="7">The sequence shown here is derived from an EMBL/GenBank/DDBJ whole genome shotgun (WGS) entry which is preliminary data.</text>
</comment>
<evidence type="ECO:0000313" key="7">
    <source>
        <dbReference type="EMBL" id="PNV65661.1"/>
    </source>
</evidence>
<feature type="transmembrane region" description="Helical" evidence="6">
    <location>
        <begin position="334"/>
        <end position="352"/>
    </location>
</feature>
<keyword evidence="8" id="KW-1185">Reference proteome</keyword>
<comment type="subcellular location">
    <subcellularLocation>
        <location evidence="1">Membrane</location>
        <topology evidence="1">Multi-pass membrane protein</topology>
    </subcellularLocation>
</comment>
<reference evidence="7 8" key="1">
    <citation type="journal article" date="2018" name="Int. J. Syst. Evol. Microbiol.">
        <title>Rubneribacter badeniensis gen. nov., sp. nov. and Enteroscipio rubneri gen. nov., sp. nov., new members of the Eggerthellaceae isolated from human faeces.</title>
        <authorList>
            <person name="Danylec N."/>
            <person name="Gobl A."/>
            <person name="Stoll D.A."/>
            <person name="Hetzer B."/>
            <person name="Kulling S.E."/>
            <person name="Huch M."/>
        </authorList>
    </citation>
    <scope>NUCLEOTIDE SEQUENCE [LARGE SCALE GENOMIC DNA]</scope>
    <source>
        <strain evidence="7 8">ResAG-85</strain>
    </source>
</reference>
<keyword evidence="3 6" id="KW-1133">Transmembrane helix</keyword>
<feature type="transmembrane region" description="Helical" evidence="6">
    <location>
        <begin position="76"/>
        <end position="103"/>
    </location>
</feature>
<dbReference type="PANTHER" id="PTHR43427:SF12">
    <property type="entry name" value="CHLORIDE TRANSPORTER"/>
    <property type="match status" value="1"/>
</dbReference>
<sequence length="458" mass="45931">MRNVLPALVWRAGTRGRRLLRQGSRTGGAMRREEGGTEHGEPAAQASEGEAAASAHREPDCRHGAKGSRLGAARACALGALALSLGAGAGFSIWALLSAAYLLCDLVWDGVGGALGLPAFPLLACTLGGALIGLWNARFDSAPKPLDEVMAEVRAKGGYSVGRVVPASVSFLLPIAFGGSVGPEAGLTGLVASACTQVGAALRRAGGLDGPFTRAQKVPLYALGVLGGAAGAAAFSALFGGGLPLPRFGAAPLTWEAAAWTVPLVAAGWALAALYALATLLARRLSRALEGHPVLKPTLCGLALGATALALPYVLFPGTAQAADLAGQWANMPAAVLVATGVAKTAFVALCLNLGWSGGPFFPLIFCGVSTGFGIAAATGADAMLCTAVVSTALIAGFTRKPAMALLVMLLCFPVRSLPFMAPAALAGALLPVPGAGQRAAERNGRGRFRASGAGPKG</sequence>
<feature type="transmembrane region" description="Helical" evidence="6">
    <location>
        <begin position="220"/>
        <end position="240"/>
    </location>
</feature>
<evidence type="ECO:0000313" key="8">
    <source>
        <dbReference type="Proteomes" id="UP000236488"/>
    </source>
</evidence>
<dbReference type="Proteomes" id="UP000236488">
    <property type="component" value="Unassembled WGS sequence"/>
</dbReference>
<dbReference type="InterPro" id="IPR001807">
    <property type="entry name" value="ClC"/>
</dbReference>
<feature type="transmembrane region" description="Helical" evidence="6">
    <location>
        <begin position="260"/>
        <end position="282"/>
    </location>
</feature>
<dbReference type="Pfam" id="PF00654">
    <property type="entry name" value="Voltage_CLC"/>
    <property type="match status" value="1"/>
</dbReference>
<keyword evidence="2 6" id="KW-0812">Transmembrane</keyword>
<dbReference type="PANTHER" id="PTHR43427">
    <property type="entry name" value="CHLORIDE CHANNEL PROTEIN CLC-E"/>
    <property type="match status" value="1"/>
</dbReference>
<dbReference type="GO" id="GO:0015108">
    <property type="term" value="F:chloride transmembrane transporter activity"/>
    <property type="evidence" value="ECO:0007669"/>
    <property type="project" value="InterPro"/>
</dbReference>
<protein>
    <recommendedName>
        <fullName evidence="9">Chloride channel protein</fullName>
    </recommendedName>
</protein>
<organism evidence="7 8">
    <name type="scientific">Rubneribacter badeniensis</name>
    <dbReference type="NCBI Taxonomy" id="2070688"/>
    <lineage>
        <taxon>Bacteria</taxon>
        <taxon>Bacillati</taxon>
        <taxon>Actinomycetota</taxon>
        <taxon>Coriobacteriia</taxon>
        <taxon>Eggerthellales</taxon>
        <taxon>Eggerthellaceae</taxon>
        <taxon>Rubneribacter</taxon>
    </lineage>
</organism>
<feature type="transmembrane region" description="Helical" evidence="6">
    <location>
        <begin position="115"/>
        <end position="135"/>
    </location>
</feature>
<keyword evidence="4 6" id="KW-0472">Membrane</keyword>
<dbReference type="AlphaFoldDB" id="A0A2K2U5T3"/>
<evidence type="ECO:0008006" key="9">
    <source>
        <dbReference type="Google" id="ProtNLM"/>
    </source>
</evidence>
<evidence type="ECO:0000256" key="6">
    <source>
        <dbReference type="SAM" id="Phobius"/>
    </source>
</evidence>
<feature type="transmembrane region" description="Helical" evidence="6">
    <location>
        <begin position="294"/>
        <end position="314"/>
    </location>
</feature>
<feature type="compositionally biased region" description="Basic and acidic residues" evidence="5">
    <location>
        <begin position="30"/>
        <end position="41"/>
    </location>
</feature>